<feature type="compositionally biased region" description="Polar residues" evidence="8">
    <location>
        <begin position="277"/>
        <end position="296"/>
    </location>
</feature>
<dbReference type="RefSeq" id="WP_212675107.1">
    <property type="nucleotide sequence ID" value="NZ_JAGSPJ010000003.1"/>
</dbReference>
<organism evidence="10 11">
    <name type="scientific">Undibacterium fentianense</name>
    <dbReference type="NCBI Taxonomy" id="2828728"/>
    <lineage>
        <taxon>Bacteria</taxon>
        <taxon>Pseudomonadati</taxon>
        <taxon>Pseudomonadota</taxon>
        <taxon>Betaproteobacteria</taxon>
        <taxon>Burkholderiales</taxon>
        <taxon>Oxalobacteraceae</taxon>
        <taxon>Undibacterium</taxon>
    </lineage>
</organism>
<keyword evidence="11" id="KW-1185">Reference proteome</keyword>
<keyword evidence="6" id="KW-0472">Membrane</keyword>
<dbReference type="GO" id="GO:0015562">
    <property type="term" value="F:efflux transmembrane transporter activity"/>
    <property type="evidence" value="ECO:0007669"/>
    <property type="project" value="InterPro"/>
</dbReference>
<keyword evidence="5" id="KW-0812">Transmembrane</keyword>
<dbReference type="InterPro" id="IPR003423">
    <property type="entry name" value="OMP_efflux"/>
</dbReference>
<dbReference type="PANTHER" id="PTHR30026">
    <property type="entry name" value="OUTER MEMBRANE PROTEIN TOLC"/>
    <property type="match status" value="1"/>
</dbReference>
<evidence type="ECO:0000313" key="10">
    <source>
        <dbReference type="EMBL" id="MBR7799953.1"/>
    </source>
</evidence>
<evidence type="ECO:0000256" key="8">
    <source>
        <dbReference type="SAM" id="MobiDB-lite"/>
    </source>
</evidence>
<gene>
    <name evidence="10" type="ORF">KDM90_08080</name>
</gene>
<evidence type="ECO:0000256" key="3">
    <source>
        <dbReference type="ARBA" id="ARBA00022448"/>
    </source>
</evidence>
<dbReference type="InterPro" id="IPR051906">
    <property type="entry name" value="TolC-like"/>
</dbReference>
<sequence length="439" mass="46675">MRKSIIATFIATAFISLNAGASDLLQIYKEALVNDAQFSAARAAKLAGQERSVQGRAGLLPSLGLSAGVTKTHTEFDPDSGPTISGSSTGRSMTLALSQTLFNMATWENYEQSKLAVVATDLQFAAAQQDLMLRVSQAYFDVLAAQNTLKTLQAQKIAVAEQLASAKRNFEVGTQTITDTHEAQSQYDLIIAQELAGQGDLDVKRAALRQIIGKDAGDLAILKDGVQLSAPVPAVLNDWVSSAEKQNFSVAASEVSLEVAKREIKKSRAGHLPTVDFSATTGRSNGSATATTPGGVTKPTTLGVTLKFPIFTGFATDSRVRETIALEDKARNDLENSRRVAAQAARQSFIGVVSGLAQIKAFEAAEISSQSALDSTKLGYQVGVRINIDVLNAQQKLSNTRQSLAKARYDSILNGLRLKAAAGTLKETDLVEVNALLTQ</sequence>
<dbReference type="GO" id="GO:0015288">
    <property type="term" value="F:porin activity"/>
    <property type="evidence" value="ECO:0007669"/>
    <property type="project" value="TreeGrafter"/>
</dbReference>
<evidence type="ECO:0000256" key="4">
    <source>
        <dbReference type="ARBA" id="ARBA00022452"/>
    </source>
</evidence>
<feature type="region of interest" description="Disordered" evidence="8">
    <location>
        <begin position="71"/>
        <end position="90"/>
    </location>
</feature>
<keyword evidence="4" id="KW-1134">Transmembrane beta strand</keyword>
<keyword evidence="9" id="KW-0732">Signal</keyword>
<evidence type="ECO:0000256" key="2">
    <source>
        <dbReference type="ARBA" id="ARBA00007613"/>
    </source>
</evidence>
<comment type="similarity">
    <text evidence="2">Belongs to the outer membrane factor (OMF) (TC 1.B.17) family.</text>
</comment>
<dbReference type="InterPro" id="IPR010130">
    <property type="entry name" value="T1SS_OMP_TolC"/>
</dbReference>
<evidence type="ECO:0000256" key="9">
    <source>
        <dbReference type="SAM" id="SignalP"/>
    </source>
</evidence>
<dbReference type="SUPFAM" id="SSF56954">
    <property type="entry name" value="Outer membrane efflux proteins (OEP)"/>
    <property type="match status" value="1"/>
</dbReference>
<dbReference type="GO" id="GO:1990281">
    <property type="term" value="C:efflux pump complex"/>
    <property type="evidence" value="ECO:0007669"/>
    <property type="project" value="TreeGrafter"/>
</dbReference>
<comment type="subcellular location">
    <subcellularLocation>
        <location evidence="1">Cell outer membrane</location>
    </subcellularLocation>
</comment>
<dbReference type="Pfam" id="PF02321">
    <property type="entry name" value="OEP"/>
    <property type="match status" value="2"/>
</dbReference>
<proteinExistence type="inferred from homology"/>
<dbReference type="AlphaFoldDB" id="A0A941IDG6"/>
<feature type="chain" id="PRO_5037474509" evidence="9">
    <location>
        <begin position="22"/>
        <end position="439"/>
    </location>
</feature>
<name>A0A941IDG6_9BURK</name>
<evidence type="ECO:0000256" key="6">
    <source>
        <dbReference type="ARBA" id="ARBA00023136"/>
    </source>
</evidence>
<dbReference type="Gene3D" id="1.20.1600.10">
    <property type="entry name" value="Outer membrane efflux proteins (OEP)"/>
    <property type="match status" value="1"/>
</dbReference>
<dbReference type="GO" id="GO:0009279">
    <property type="term" value="C:cell outer membrane"/>
    <property type="evidence" value="ECO:0007669"/>
    <property type="project" value="UniProtKB-SubCell"/>
</dbReference>
<dbReference type="EMBL" id="JAGSPJ010000003">
    <property type="protein sequence ID" value="MBR7799953.1"/>
    <property type="molecule type" value="Genomic_DNA"/>
</dbReference>
<dbReference type="Proteomes" id="UP000678545">
    <property type="component" value="Unassembled WGS sequence"/>
</dbReference>
<comment type="caution">
    <text evidence="10">The sequence shown here is derived from an EMBL/GenBank/DDBJ whole genome shotgun (WGS) entry which is preliminary data.</text>
</comment>
<evidence type="ECO:0000256" key="5">
    <source>
        <dbReference type="ARBA" id="ARBA00022692"/>
    </source>
</evidence>
<reference evidence="10" key="1">
    <citation type="submission" date="2021-04" db="EMBL/GenBank/DDBJ databases">
        <title>novel species isolated from subtropical streams in China.</title>
        <authorList>
            <person name="Lu H."/>
        </authorList>
    </citation>
    <scope>NUCLEOTIDE SEQUENCE</scope>
    <source>
        <strain evidence="10">FT137W</strain>
    </source>
</reference>
<evidence type="ECO:0000256" key="7">
    <source>
        <dbReference type="ARBA" id="ARBA00023237"/>
    </source>
</evidence>
<feature type="signal peptide" evidence="9">
    <location>
        <begin position="1"/>
        <end position="21"/>
    </location>
</feature>
<accession>A0A941IDG6</accession>
<evidence type="ECO:0000256" key="1">
    <source>
        <dbReference type="ARBA" id="ARBA00004442"/>
    </source>
</evidence>
<feature type="region of interest" description="Disordered" evidence="8">
    <location>
        <begin position="275"/>
        <end position="296"/>
    </location>
</feature>
<dbReference type="PANTHER" id="PTHR30026:SF20">
    <property type="entry name" value="OUTER MEMBRANE PROTEIN TOLC"/>
    <property type="match status" value="1"/>
</dbReference>
<dbReference type="NCBIfam" id="TIGR01844">
    <property type="entry name" value="type_I_sec_TolC"/>
    <property type="match status" value="1"/>
</dbReference>
<evidence type="ECO:0000313" key="11">
    <source>
        <dbReference type="Proteomes" id="UP000678545"/>
    </source>
</evidence>
<keyword evidence="7" id="KW-0998">Cell outer membrane</keyword>
<keyword evidence="3" id="KW-0813">Transport</keyword>
<protein>
    <submittedName>
        <fullName evidence="10">TolC family outer membrane protein</fullName>
    </submittedName>
</protein>